<accession>A0A2J6PRT4</accession>
<dbReference type="EMBL" id="KZ613503">
    <property type="protein sequence ID" value="PMD16745.1"/>
    <property type="molecule type" value="Genomic_DNA"/>
</dbReference>
<evidence type="ECO:0000313" key="2">
    <source>
        <dbReference type="EMBL" id="PMD16745.1"/>
    </source>
</evidence>
<protein>
    <submittedName>
        <fullName evidence="2">Uncharacterized protein</fullName>
    </submittedName>
</protein>
<keyword evidence="3" id="KW-1185">Reference proteome</keyword>
<dbReference type="OrthoDB" id="10525592at2759"/>
<dbReference type="AlphaFoldDB" id="A0A2J6PRT4"/>
<keyword evidence="1" id="KW-0472">Membrane</keyword>
<feature type="transmembrane region" description="Helical" evidence="1">
    <location>
        <begin position="29"/>
        <end position="54"/>
    </location>
</feature>
<organism evidence="2 3">
    <name type="scientific">Hyaloscypha hepaticicola</name>
    <dbReference type="NCBI Taxonomy" id="2082293"/>
    <lineage>
        <taxon>Eukaryota</taxon>
        <taxon>Fungi</taxon>
        <taxon>Dikarya</taxon>
        <taxon>Ascomycota</taxon>
        <taxon>Pezizomycotina</taxon>
        <taxon>Leotiomycetes</taxon>
        <taxon>Helotiales</taxon>
        <taxon>Hyaloscyphaceae</taxon>
        <taxon>Hyaloscypha</taxon>
    </lineage>
</organism>
<keyword evidence="1" id="KW-1133">Transmembrane helix</keyword>
<evidence type="ECO:0000256" key="1">
    <source>
        <dbReference type="SAM" id="Phobius"/>
    </source>
</evidence>
<proteinExistence type="predicted"/>
<reference evidence="2 3" key="1">
    <citation type="submission" date="2016-05" db="EMBL/GenBank/DDBJ databases">
        <title>A degradative enzymes factory behind the ericoid mycorrhizal symbiosis.</title>
        <authorList>
            <consortium name="DOE Joint Genome Institute"/>
            <person name="Martino E."/>
            <person name="Morin E."/>
            <person name="Grelet G."/>
            <person name="Kuo A."/>
            <person name="Kohler A."/>
            <person name="Daghino S."/>
            <person name="Barry K."/>
            <person name="Choi C."/>
            <person name="Cichocki N."/>
            <person name="Clum A."/>
            <person name="Copeland A."/>
            <person name="Hainaut M."/>
            <person name="Haridas S."/>
            <person name="Labutti K."/>
            <person name="Lindquist E."/>
            <person name="Lipzen A."/>
            <person name="Khouja H.-R."/>
            <person name="Murat C."/>
            <person name="Ohm R."/>
            <person name="Olson A."/>
            <person name="Spatafora J."/>
            <person name="Veneault-Fourrey C."/>
            <person name="Henrissat B."/>
            <person name="Grigoriev I."/>
            <person name="Martin F."/>
            <person name="Perotto S."/>
        </authorList>
    </citation>
    <scope>NUCLEOTIDE SEQUENCE [LARGE SCALE GENOMIC DNA]</scope>
    <source>
        <strain evidence="2 3">UAMH 7357</strain>
    </source>
</reference>
<dbReference type="Proteomes" id="UP000235672">
    <property type="component" value="Unassembled WGS sequence"/>
</dbReference>
<name>A0A2J6PRT4_9HELO</name>
<keyword evidence="1" id="KW-0812">Transmembrane</keyword>
<sequence length="94" mass="10434">MAPALPLPLQLFKRACEASDGYVCYHMPIPAVIGIVFGCAFLLITGIFITFLCCKCRRHKKKLREQGESANDDSILAYNGAKRGETIDFNPHAF</sequence>
<gene>
    <name evidence="2" type="ORF">NA56DRAFT_708301</name>
</gene>
<evidence type="ECO:0000313" key="3">
    <source>
        <dbReference type="Proteomes" id="UP000235672"/>
    </source>
</evidence>